<evidence type="ECO:0000313" key="9">
    <source>
        <dbReference type="Proteomes" id="UP000807353"/>
    </source>
</evidence>
<keyword evidence="1 6" id="KW-0479">Metal-binding</keyword>
<feature type="binding site" evidence="5">
    <location>
        <begin position="371"/>
        <end position="374"/>
    </location>
    <ligand>
        <name>GTP</name>
        <dbReference type="ChEBI" id="CHEBI:37565"/>
    </ligand>
</feature>
<dbReference type="SMART" id="SM00275">
    <property type="entry name" value="G_alpha"/>
    <property type="match status" value="1"/>
</dbReference>
<gene>
    <name evidence="8" type="ORF">BDZ94DRAFT_1176733</name>
</gene>
<dbReference type="Gene3D" id="1.10.400.10">
    <property type="entry name" value="GI Alpha 1, domain 2-like"/>
    <property type="match status" value="1"/>
</dbReference>
<comment type="caution">
    <text evidence="8">The sequence shown here is derived from an EMBL/GenBank/DDBJ whole genome shotgun (WGS) entry which is preliminary data.</text>
</comment>
<keyword evidence="4" id="KW-0807">Transducer</keyword>
<dbReference type="GO" id="GO:0007188">
    <property type="term" value="P:adenylate cyclase-modulating G protein-coupled receptor signaling pathway"/>
    <property type="evidence" value="ECO:0007669"/>
    <property type="project" value="TreeGrafter"/>
</dbReference>
<dbReference type="PRINTS" id="PR00318">
    <property type="entry name" value="GPROTEINA"/>
</dbReference>
<dbReference type="GO" id="GO:0046872">
    <property type="term" value="F:metal ion binding"/>
    <property type="evidence" value="ECO:0007669"/>
    <property type="project" value="UniProtKB-KW"/>
</dbReference>
<feature type="region of interest" description="Disordered" evidence="7">
    <location>
        <begin position="1"/>
        <end position="25"/>
    </location>
</feature>
<evidence type="ECO:0000256" key="5">
    <source>
        <dbReference type="PIRSR" id="PIRSR601019-1"/>
    </source>
</evidence>
<dbReference type="PANTHER" id="PTHR10218:SF360">
    <property type="entry name" value="GUANINE NUCLEOTIDE-BINDING PROTEIN SUBUNIT ALPHA HOMOLOG"/>
    <property type="match status" value="1"/>
</dbReference>
<protein>
    <submittedName>
        <fullName evidence="8">Guanine nucleotide binding protein, alpha subunit</fullName>
    </submittedName>
</protein>
<dbReference type="GO" id="GO:0005737">
    <property type="term" value="C:cytoplasm"/>
    <property type="evidence" value="ECO:0007669"/>
    <property type="project" value="TreeGrafter"/>
</dbReference>
<dbReference type="SUPFAM" id="SSF47895">
    <property type="entry name" value="Transducin (alpha subunit), insertion domain"/>
    <property type="match status" value="1"/>
</dbReference>
<sequence length="460" mass="51684">MKKSRVATAKATWPPLPPPDESEEARILRQKEEEEAKRVSDNIDKSIFAEKERKKRSPNAKILLLGQAESGKSTVLKNFQLHFSPKAFEAEADIWRPIIHLNLVRSVNFILNFLSATFGGMRDSTSHQYTHGGSLSSDVRRLCARLAPLRQVEESLTKGIAGSNLPGLSDTPSYNPAKASEVAIRSSAGWRAILKVRRQSEEALRGTGKLDDKDRRILAACGEDMATLWNDASVRKALKERDIALQEQPGFFLEDVDRIIREDYVPTPKDILCARVNTIGPEEHRINVEAATDNAKEWIIYDVGGSRSQRAAWAQYFDDVNVIIFLAPMSAFNQVLAEDESVNRLTDTFKLWQMICGNKLLAQVELILFLNKFDILAAKLKAGVQFGKYVQAYGSRPNELKAVSTFLVDIFTQIHKQNSPRRRKIHAHMTTAIDTKSTASIIDRIHEVIMVKILAHSNIL</sequence>
<dbReference type="InterPro" id="IPR011025">
    <property type="entry name" value="GproteinA_insert"/>
</dbReference>
<dbReference type="Proteomes" id="UP000807353">
    <property type="component" value="Unassembled WGS sequence"/>
</dbReference>
<dbReference type="PROSITE" id="PS51882">
    <property type="entry name" value="G_ALPHA"/>
    <property type="match status" value="1"/>
</dbReference>
<dbReference type="AlphaFoldDB" id="A0A9P6CC85"/>
<dbReference type="Pfam" id="PF00503">
    <property type="entry name" value="G-alpha"/>
    <property type="match status" value="1"/>
</dbReference>
<evidence type="ECO:0000256" key="3">
    <source>
        <dbReference type="ARBA" id="ARBA00023134"/>
    </source>
</evidence>
<proteinExistence type="predicted"/>
<reference evidence="8" key="1">
    <citation type="submission" date="2020-11" db="EMBL/GenBank/DDBJ databases">
        <authorList>
            <consortium name="DOE Joint Genome Institute"/>
            <person name="Ahrendt S."/>
            <person name="Riley R."/>
            <person name="Andreopoulos W."/>
            <person name="Labutti K."/>
            <person name="Pangilinan J."/>
            <person name="Ruiz-Duenas F.J."/>
            <person name="Barrasa J.M."/>
            <person name="Sanchez-Garcia M."/>
            <person name="Camarero S."/>
            <person name="Miyauchi S."/>
            <person name="Serrano A."/>
            <person name="Linde D."/>
            <person name="Babiker R."/>
            <person name="Drula E."/>
            <person name="Ayuso-Fernandez I."/>
            <person name="Pacheco R."/>
            <person name="Padilla G."/>
            <person name="Ferreira P."/>
            <person name="Barriuso J."/>
            <person name="Kellner H."/>
            <person name="Castanera R."/>
            <person name="Alfaro M."/>
            <person name="Ramirez L."/>
            <person name="Pisabarro A.G."/>
            <person name="Kuo A."/>
            <person name="Tritt A."/>
            <person name="Lipzen A."/>
            <person name="He G."/>
            <person name="Yan M."/>
            <person name="Ng V."/>
            <person name="Cullen D."/>
            <person name="Martin F."/>
            <person name="Rosso M.-N."/>
            <person name="Henrissat B."/>
            <person name="Hibbett D."/>
            <person name="Martinez A.T."/>
            <person name="Grigoriev I.V."/>
        </authorList>
    </citation>
    <scope>NUCLEOTIDE SEQUENCE</scope>
    <source>
        <strain evidence="8">CBS 247.69</strain>
    </source>
</reference>
<keyword evidence="6" id="KW-0460">Magnesium</keyword>
<dbReference type="SUPFAM" id="SSF52540">
    <property type="entry name" value="P-loop containing nucleoside triphosphate hydrolases"/>
    <property type="match status" value="1"/>
</dbReference>
<feature type="binding site" evidence="5">
    <location>
        <position position="432"/>
    </location>
    <ligand>
        <name>GTP</name>
        <dbReference type="ChEBI" id="CHEBI:37565"/>
    </ligand>
</feature>
<dbReference type="EMBL" id="MU150399">
    <property type="protein sequence ID" value="KAF9456865.1"/>
    <property type="molecule type" value="Genomic_DNA"/>
</dbReference>
<evidence type="ECO:0000256" key="6">
    <source>
        <dbReference type="PIRSR" id="PIRSR601019-2"/>
    </source>
</evidence>
<evidence type="ECO:0000256" key="1">
    <source>
        <dbReference type="ARBA" id="ARBA00022723"/>
    </source>
</evidence>
<dbReference type="GO" id="GO:0003924">
    <property type="term" value="F:GTPase activity"/>
    <property type="evidence" value="ECO:0007669"/>
    <property type="project" value="InterPro"/>
</dbReference>
<dbReference type="Gene3D" id="3.40.50.300">
    <property type="entry name" value="P-loop containing nucleotide triphosphate hydrolases"/>
    <property type="match status" value="2"/>
</dbReference>
<evidence type="ECO:0000256" key="4">
    <source>
        <dbReference type="ARBA" id="ARBA00023224"/>
    </source>
</evidence>
<dbReference type="OrthoDB" id="5817230at2759"/>
<keyword evidence="2 5" id="KW-0547">Nucleotide-binding</keyword>
<dbReference type="PANTHER" id="PTHR10218">
    <property type="entry name" value="GTP-BINDING PROTEIN ALPHA SUBUNIT"/>
    <property type="match status" value="1"/>
</dbReference>
<dbReference type="GO" id="GO:0005834">
    <property type="term" value="C:heterotrimeric G-protein complex"/>
    <property type="evidence" value="ECO:0007669"/>
    <property type="project" value="TreeGrafter"/>
</dbReference>
<keyword evidence="9" id="KW-1185">Reference proteome</keyword>
<keyword evidence="3 5" id="KW-0342">GTP-binding</keyword>
<feature type="binding site" evidence="5">
    <location>
        <begin position="272"/>
        <end position="278"/>
    </location>
    <ligand>
        <name>GTP</name>
        <dbReference type="ChEBI" id="CHEBI:37565"/>
    </ligand>
</feature>
<name>A0A9P6CC85_9AGAR</name>
<dbReference type="InterPro" id="IPR027417">
    <property type="entry name" value="P-loop_NTPase"/>
</dbReference>
<evidence type="ECO:0000256" key="2">
    <source>
        <dbReference type="ARBA" id="ARBA00022741"/>
    </source>
</evidence>
<accession>A0A9P6CC85</accession>
<dbReference type="FunFam" id="3.40.50.300:FF:000692">
    <property type="entry name" value="Guanine nucleotide-binding protein subunit alpha"/>
    <property type="match status" value="1"/>
</dbReference>
<dbReference type="GO" id="GO:0031683">
    <property type="term" value="F:G-protein beta/gamma-subunit complex binding"/>
    <property type="evidence" value="ECO:0007669"/>
    <property type="project" value="InterPro"/>
</dbReference>
<dbReference type="GO" id="GO:0001664">
    <property type="term" value="F:G protein-coupled receptor binding"/>
    <property type="evidence" value="ECO:0007669"/>
    <property type="project" value="TreeGrafter"/>
</dbReference>
<dbReference type="GO" id="GO:0005525">
    <property type="term" value="F:GTP binding"/>
    <property type="evidence" value="ECO:0007669"/>
    <property type="project" value="UniProtKB-KW"/>
</dbReference>
<dbReference type="InterPro" id="IPR001019">
    <property type="entry name" value="Gprotein_alpha_su"/>
</dbReference>
<organism evidence="8 9">
    <name type="scientific">Collybia nuda</name>
    <dbReference type="NCBI Taxonomy" id="64659"/>
    <lineage>
        <taxon>Eukaryota</taxon>
        <taxon>Fungi</taxon>
        <taxon>Dikarya</taxon>
        <taxon>Basidiomycota</taxon>
        <taxon>Agaricomycotina</taxon>
        <taxon>Agaricomycetes</taxon>
        <taxon>Agaricomycetidae</taxon>
        <taxon>Agaricales</taxon>
        <taxon>Tricholomatineae</taxon>
        <taxon>Clitocybaceae</taxon>
        <taxon>Collybia</taxon>
    </lineage>
</organism>
<evidence type="ECO:0000313" key="8">
    <source>
        <dbReference type="EMBL" id="KAF9456865.1"/>
    </source>
</evidence>
<evidence type="ECO:0000256" key="7">
    <source>
        <dbReference type="SAM" id="MobiDB-lite"/>
    </source>
</evidence>
<feature type="binding site" evidence="6">
    <location>
        <position position="278"/>
    </location>
    <ligand>
        <name>Mg(2+)</name>
        <dbReference type="ChEBI" id="CHEBI:18420"/>
    </ligand>
</feature>